<accession>A0A382HH16</accession>
<dbReference type="EMBL" id="UINC01060936">
    <property type="protein sequence ID" value="SVB85973.1"/>
    <property type="molecule type" value="Genomic_DNA"/>
</dbReference>
<protein>
    <recommendedName>
        <fullName evidence="2">Alkaline phosphatase family protein</fullName>
    </recommendedName>
</protein>
<sequence>MKILVVSFDGLQPSQINEDLMPNLYGYLNEGVTFTNHHAVYPSVTRINSTSMFTGRYPGSHGIAANSVVMRDFDPDLVFSVMQPMLENIRKKLGDVLYVENLGDILNNFGEKFVAVGAGTTGNSFLQNPNAHKNGGAVVNPEFTLPYSLEKTLKSTVGDWPSESIPNEKRLRHCVDIMTKYVIPKINPTVGLIWFSEPDKSHHADGVGNKLGTQA</sequence>
<gene>
    <name evidence="1" type="ORF">METZ01_LOCUS238827</name>
</gene>
<feature type="non-terminal residue" evidence="1">
    <location>
        <position position="215"/>
    </location>
</feature>
<reference evidence="1" key="1">
    <citation type="submission" date="2018-05" db="EMBL/GenBank/DDBJ databases">
        <authorList>
            <person name="Lanie J.A."/>
            <person name="Ng W.-L."/>
            <person name="Kazmierczak K.M."/>
            <person name="Andrzejewski T.M."/>
            <person name="Davidsen T.M."/>
            <person name="Wayne K.J."/>
            <person name="Tettelin H."/>
            <person name="Glass J.I."/>
            <person name="Rusch D."/>
            <person name="Podicherti R."/>
            <person name="Tsui H.-C.T."/>
            <person name="Winkler M.E."/>
        </authorList>
    </citation>
    <scope>NUCLEOTIDE SEQUENCE</scope>
</reference>
<proteinExistence type="predicted"/>
<dbReference type="InterPro" id="IPR002591">
    <property type="entry name" value="Phosphodiest/P_Trfase"/>
</dbReference>
<dbReference type="AlphaFoldDB" id="A0A382HH16"/>
<dbReference type="PANTHER" id="PTHR10151">
    <property type="entry name" value="ECTONUCLEOTIDE PYROPHOSPHATASE/PHOSPHODIESTERASE"/>
    <property type="match status" value="1"/>
</dbReference>
<evidence type="ECO:0008006" key="2">
    <source>
        <dbReference type="Google" id="ProtNLM"/>
    </source>
</evidence>
<name>A0A382HH16_9ZZZZ</name>
<dbReference type="PANTHER" id="PTHR10151:SF120">
    <property type="entry name" value="BIS(5'-ADENOSYL)-TRIPHOSPHATASE"/>
    <property type="match status" value="1"/>
</dbReference>
<dbReference type="SUPFAM" id="SSF53649">
    <property type="entry name" value="Alkaline phosphatase-like"/>
    <property type="match status" value="1"/>
</dbReference>
<organism evidence="1">
    <name type="scientific">marine metagenome</name>
    <dbReference type="NCBI Taxonomy" id="408172"/>
    <lineage>
        <taxon>unclassified sequences</taxon>
        <taxon>metagenomes</taxon>
        <taxon>ecological metagenomes</taxon>
    </lineage>
</organism>
<evidence type="ECO:0000313" key="1">
    <source>
        <dbReference type="EMBL" id="SVB85973.1"/>
    </source>
</evidence>
<dbReference type="GO" id="GO:0016787">
    <property type="term" value="F:hydrolase activity"/>
    <property type="evidence" value="ECO:0007669"/>
    <property type="project" value="UniProtKB-ARBA"/>
</dbReference>
<dbReference type="Gene3D" id="3.40.720.10">
    <property type="entry name" value="Alkaline Phosphatase, subunit A"/>
    <property type="match status" value="1"/>
</dbReference>
<dbReference type="Pfam" id="PF01663">
    <property type="entry name" value="Phosphodiest"/>
    <property type="match status" value="1"/>
</dbReference>
<dbReference type="InterPro" id="IPR017850">
    <property type="entry name" value="Alkaline_phosphatase_core_sf"/>
</dbReference>